<keyword evidence="4" id="KW-0677">Repeat</keyword>
<dbReference type="OrthoDB" id="1924968at2759"/>
<evidence type="ECO:0008006" key="12">
    <source>
        <dbReference type="Google" id="ProtNLM"/>
    </source>
</evidence>
<feature type="region of interest" description="Disordered" evidence="8">
    <location>
        <begin position="1"/>
        <end position="26"/>
    </location>
</feature>
<feature type="repeat" description="Solcar" evidence="6">
    <location>
        <begin position="136"/>
        <end position="223"/>
    </location>
</feature>
<evidence type="ECO:0000256" key="6">
    <source>
        <dbReference type="PROSITE-ProRule" id="PRU00282"/>
    </source>
</evidence>
<keyword evidence="9" id="KW-1133">Transmembrane helix</keyword>
<accession>A0A9D4UWI1</accession>
<evidence type="ECO:0000256" key="4">
    <source>
        <dbReference type="ARBA" id="ARBA00022737"/>
    </source>
</evidence>
<dbReference type="GO" id="GO:0005739">
    <property type="term" value="C:mitochondrion"/>
    <property type="evidence" value="ECO:0007669"/>
    <property type="project" value="TreeGrafter"/>
</dbReference>
<feature type="transmembrane region" description="Helical" evidence="9">
    <location>
        <begin position="96"/>
        <end position="119"/>
    </location>
</feature>
<keyword evidence="2 7" id="KW-0813">Transport</keyword>
<name>A0A9D4UWI1_ADICA</name>
<keyword evidence="11" id="KW-1185">Reference proteome</keyword>
<evidence type="ECO:0000256" key="8">
    <source>
        <dbReference type="SAM" id="MobiDB-lite"/>
    </source>
</evidence>
<keyword evidence="3 6" id="KW-0812">Transmembrane</keyword>
<evidence type="ECO:0000313" key="10">
    <source>
        <dbReference type="EMBL" id="KAI5075328.1"/>
    </source>
</evidence>
<organism evidence="10 11">
    <name type="scientific">Adiantum capillus-veneris</name>
    <name type="common">Maidenhair fern</name>
    <dbReference type="NCBI Taxonomy" id="13818"/>
    <lineage>
        <taxon>Eukaryota</taxon>
        <taxon>Viridiplantae</taxon>
        <taxon>Streptophyta</taxon>
        <taxon>Embryophyta</taxon>
        <taxon>Tracheophyta</taxon>
        <taxon>Polypodiopsida</taxon>
        <taxon>Polypodiidae</taxon>
        <taxon>Polypodiales</taxon>
        <taxon>Pteridineae</taxon>
        <taxon>Pteridaceae</taxon>
        <taxon>Vittarioideae</taxon>
        <taxon>Adiantum</taxon>
    </lineage>
</organism>
<proteinExistence type="inferred from homology"/>
<comment type="caution">
    <text evidence="10">The sequence shown here is derived from an EMBL/GenBank/DDBJ whole genome shotgun (WGS) entry which is preliminary data.</text>
</comment>
<dbReference type="AlphaFoldDB" id="A0A9D4UWI1"/>
<evidence type="ECO:0000313" key="11">
    <source>
        <dbReference type="Proteomes" id="UP000886520"/>
    </source>
</evidence>
<dbReference type="InterPro" id="IPR002067">
    <property type="entry name" value="MCP"/>
</dbReference>
<evidence type="ECO:0000256" key="7">
    <source>
        <dbReference type="RuleBase" id="RU000488"/>
    </source>
</evidence>
<gene>
    <name evidence="10" type="ORF">GOP47_0009404</name>
</gene>
<dbReference type="GO" id="GO:1904983">
    <property type="term" value="P:glycine import into mitochondrion"/>
    <property type="evidence" value="ECO:0007669"/>
    <property type="project" value="TreeGrafter"/>
</dbReference>
<dbReference type="PANTHER" id="PTHR46181">
    <property type="entry name" value="MITOCHONDRIAL GLYCINE TRANSPORTER"/>
    <property type="match status" value="1"/>
</dbReference>
<feature type="repeat" description="Solcar" evidence="6">
    <location>
        <begin position="32"/>
        <end position="117"/>
    </location>
</feature>
<dbReference type="InterPro" id="IPR018108">
    <property type="entry name" value="MCP_transmembrane"/>
</dbReference>
<feature type="repeat" description="Solcar" evidence="6">
    <location>
        <begin position="234"/>
        <end position="318"/>
    </location>
</feature>
<dbReference type="Gene3D" id="1.50.40.10">
    <property type="entry name" value="Mitochondrial carrier domain"/>
    <property type="match status" value="2"/>
</dbReference>
<evidence type="ECO:0000256" key="1">
    <source>
        <dbReference type="ARBA" id="ARBA00004141"/>
    </source>
</evidence>
<evidence type="ECO:0000256" key="3">
    <source>
        <dbReference type="ARBA" id="ARBA00022692"/>
    </source>
</evidence>
<dbReference type="Pfam" id="PF00153">
    <property type="entry name" value="Mito_carr"/>
    <property type="match status" value="3"/>
</dbReference>
<dbReference type="InterPro" id="IPR023395">
    <property type="entry name" value="MCP_dom_sf"/>
</dbReference>
<evidence type="ECO:0000256" key="5">
    <source>
        <dbReference type="ARBA" id="ARBA00023136"/>
    </source>
</evidence>
<dbReference type="Proteomes" id="UP000886520">
    <property type="component" value="Chromosome 9"/>
</dbReference>
<dbReference type="GO" id="GO:0016020">
    <property type="term" value="C:membrane"/>
    <property type="evidence" value="ECO:0007669"/>
    <property type="project" value="UniProtKB-SubCell"/>
</dbReference>
<evidence type="ECO:0000256" key="9">
    <source>
        <dbReference type="SAM" id="Phobius"/>
    </source>
</evidence>
<comment type="subcellular location">
    <subcellularLocation>
        <location evidence="1">Membrane</location>
        <topology evidence="1">Multi-pass membrane protein</topology>
    </subcellularLocation>
</comment>
<keyword evidence="5 6" id="KW-0472">Membrane</keyword>
<protein>
    <recommendedName>
        <fullName evidence="12">Mitochondrial glycine transporter</fullName>
    </recommendedName>
</protein>
<comment type="similarity">
    <text evidence="7">Belongs to the mitochondrial carrier (TC 2.A.29) family.</text>
</comment>
<dbReference type="SUPFAM" id="SSF103506">
    <property type="entry name" value="Mitochondrial carrier"/>
    <property type="match status" value="1"/>
</dbReference>
<feature type="transmembrane region" description="Helical" evidence="9">
    <location>
        <begin position="139"/>
        <end position="162"/>
    </location>
</feature>
<evidence type="ECO:0000256" key="2">
    <source>
        <dbReference type="ARBA" id="ARBA00022448"/>
    </source>
</evidence>
<dbReference type="EMBL" id="JABFUD020000009">
    <property type="protein sequence ID" value="KAI5075328.1"/>
    <property type="molecule type" value="Genomic_DNA"/>
</dbReference>
<sequence>MVDGGVSSSLSTQQDGAAVENNKTQTQRKQVQAVGKSFLAGGIAGAATTVLLQPFDVVKTHIQGSHTSPPPGIRESVRLIFARQGISGLWAGTTPAFLRVGLGAGLYFSMLNPILSILSTGNLAASSTTENLHKKLPTSVVLAAGAITRSIAAFVVCPITVLKTRMEYEAISGVRYPNTMKALVLIAHTEGLKGLYSGLVPTILRDAPYSGLYLLLYSTTRRTISEWQDSRRSPHMPVNFLAGAVAGASATILTHPPDVIRTKLQLENREYSSIISSIRHVYQVHGIRGFFAGVLPRAGRRALHQAFAWTIYEELMGRTTILEKMFSVRVLYIFCHRVKSYLCTCNLVTSIWQYS</sequence>
<dbReference type="PRINTS" id="PR00926">
    <property type="entry name" value="MITOCARRIER"/>
</dbReference>
<reference evidence="10" key="1">
    <citation type="submission" date="2021-01" db="EMBL/GenBank/DDBJ databases">
        <title>Adiantum capillus-veneris genome.</title>
        <authorList>
            <person name="Fang Y."/>
            <person name="Liao Q."/>
        </authorList>
    </citation>
    <scope>NUCLEOTIDE SEQUENCE</scope>
    <source>
        <strain evidence="10">H3</strain>
        <tissue evidence="10">Leaf</tissue>
    </source>
</reference>
<dbReference type="GO" id="GO:0015187">
    <property type="term" value="F:glycine transmembrane transporter activity"/>
    <property type="evidence" value="ECO:0007669"/>
    <property type="project" value="TreeGrafter"/>
</dbReference>
<dbReference type="PROSITE" id="PS50920">
    <property type="entry name" value="SOLCAR"/>
    <property type="match status" value="3"/>
</dbReference>
<dbReference type="PANTHER" id="PTHR46181:SF3">
    <property type="entry name" value="MITOCHONDRIAL GLYCINE TRANSPORTER"/>
    <property type="match status" value="1"/>
</dbReference>